<evidence type="ECO:0000259" key="1">
    <source>
        <dbReference type="Pfam" id="PF00496"/>
    </source>
</evidence>
<name>A0A3M8K942_9CORY</name>
<keyword evidence="3" id="KW-1185">Reference proteome</keyword>
<dbReference type="InterPro" id="IPR039424">
    <property type="entry name" value="SBP_5"/>
</dbReference>
<dbReference type="AlphaFoldDB" id="A0A3M8K942"/>
<dbReference type="EMBL" id="PTJO01000003">
    <property type="protein sequence ID" value="RNE49741.1"/>
    <property type="molecule type" value="Genomic_DNA"/>
</dbReference>
<accession>A0A3M8K942</accession>
<dbReference type="GO" id="GO:1904680">
    <property type="term" value="F:peptide transmembrane transporter activity"/>
    <property type="evidence" value="ECO:0007669"/>
    <property type="project" value="TreeGrafter"/>
</dbReference>
<gene>
    <name evidence="2" type="ORF">C5L39_02465</name>
</gene>
<evidence type="ECO:0000313" key="2">
    <source>
        <dbReference type="EMBL" id="RNE49741.1"/>
    </source>
</evidence>
<dbReference type="Gene3D" id="3.40.190.10">
    <property type="entry name" value="Periplasmic binding protein-like II"/>
    <property type="match status" value="1"/>
</dbReference>
<protein>
    <submittedName>
        <fullName evidence="2">Peptide ABC transporter</fullName>
    </submittedName>
</protein>
<dbReference type="SUPFAM" id="SSF53850">
    <property type="entry name" value="Periplasmic binding protein-like II"/>
    <property type="match status" value="1"/>
</dbReference>
<evidence type="ECO:0000313" key="3">
    <source>
        <dbReference type="Proteomes" id="UP000266975"/>
    </source>
</evidence>
<dbReference type="InterPro" id="IPR000914">
    <property type="entry name" value="SBP_5_dom"/>
</dbReference>
<organism evidence="2 3">
    <name type="scientific">Corynebacterium alimapuense</name>
    <dbReference type="NCBI Taxonomy" id="1576874"/>
    <lineage>
        <taxon>Bacteria</taxon>
        <taxon>Bacillati</taxon>
        <taxon>Actinomycetota</taxon>
        <taxon>Actinomycetes</taxon>
        <taxon>Mycobacteriales</taxon>
        <taxon>Corynebacteriaceae</taxon>
        <taxon>Corynebacterium</taxon>
    </lineage>
</organism>
<dbReference type="PANTHER" id="PTHR30290">
    <property type="entry name" value="PERIPLASMIC BINDING COMPONENT OF ABC TRANSPORTER"/>
    <property type="match status" value="1"/>
</dbReference>
<sequence length="533" mass="56484">MMALAAVGSLLAIAACGAGSSEDSSEGNAQSTDHFAYLVDAPLVTTNTGSNTGSSTNAEVLAGRLYPGVFVPGPSGQLIPNTDLVRTQVLPGTNRQVIYTLSEDARYSDDVPVTCTDFLLNVVAGQNEDLFGSHIPLTDQILQVSCEPDQKRFTVTFDEDGGDRWQYLFGPGMVLPAHSIAQKAGMTTAELNQVLHNDDPAALEEIAEIWRTGFDLESFDPQLQVSSGPFAIDSVGDAGEVHLVPNEYYFGDAPGLKNLVLWPQGSDPEPLLDAGVLHIADVQGTQPAWLDRDDPTNDLVTETRVGDLTDSLILGDAGVFATAQARQAFAACIDQTAVAEASSTASGVEAPAVALNTLAHNDPLSTQLKDLTDPHLGVDLELAQSLTGSTVRIGYVGTDPRKAAMVAEITESCASAGITVVDASAEAGTRADLTRVTSGLWGETSVYEGQLDAVLQAIDPMTEVGQLTASAVKLEQLRAVELQMWEQSQTIPLAAQPRRFVIDRTVGNVVVYTGLAGIGWNMDRWQVNKDDDA</sequence>
<reference evidence="2 3" key="1">
    <citation type="submission" date="2018-02" db="EMBL/GenBank/DDBJ databases">
        <title>Corynebacterium alimpuense sp. nov., a marine obligate actinomycete isolated from sediments of Valparaiso bay, Chile.</title>
        <authorList>
            <person name="Claverias F."/>
            <person name="Gonzales-Siles L."/>
            <person name="Salva-Serra F."/>
            <person name="Inganaes E."/>
            <person name="Molin K."/>
            <person name="Cumsille A."/>
            <person name="Undabarrena A."/>
            <person name="Couve E."/>
            <person name="Moore E.R.B."/>
            <person name="Gomila M."/>
            <person name="Camara B."/>
        </authorList>
    </citation>
    <scope>NUCLEOTIDE SEQUENCE [LARGE SCALE GENOMIC DNA]</scope>
    <source>
        <strain evidence="2 3">CCUG 69366</strain>
    </source>
</reference>
<comment type="caution">
    <text evidence="2">The sequence shown here is derived from an EMBL/GenBank/DDBJ whole genome shotgun (WGS) entry which is preliminary data.</text>
</comment>
<proteinExistence type="predicted"/>
<dbReference type="Proteomes" id="UP000266975">
    <property type="component" value="Unassembled WGS sequence"/>
</dbReference>
<dbReference type="Gene3D" id="3.90.76.10">
    <property type="entry name" value="Dipeptide-binding Protein, Domain 1"/>
    <property type="match status" value="1"/>
</dbReference>
<dbReference type="PANTHER" id="PTHR30290:SF65">
    <property type="entry name" value="MONOACYL PHOSPHATIDYLINOSITOL TETRAMANNOSIDE-BINDING PROTEIN LPQW-RELATED"/>
    <property type="match status" value="1"/>
</dbReference>
<dbReference type="RefSeq" id="WP_123047787.1">
    <property type="nucleotide sequence ID" value="NZ_PTJO01000003.1"/>
</dbReference>
<dbReference type="GO" id="GO:0015833">
    <property type="term" value="P:peptide transport"/>
    <property type="evidence" value="ECO:0007669"/>
    <property type="project" value="TreeGrafter"/>
</dbReference>
<dbReference type="OrthoDB" id="7888869at2"/>
<dbReference type="Pfam" id="PF00496">
    <property type="entry name" value="SBP_bac_5"/>
    <property type="match status" value="1"/>
</dbReference>
<feature type="domain" description="Solute-binding protein family 5" evidence="1">
    <location>
        <begin position="95"/>
        <end position="421"/>
    </location>
</feature>